<evidence type="ECO:0000313" key="3">
    <source>
        <dbReference type="Proteomes" id="UP000494170"/>
    </source>
</evidence>
<dbReference type="AlphaFoldDB" id="A0A6P2PF45"/>
<sequence length="63" mass="6933">MDRLAAGASRFSSVLLSRHDRTPDQYRNPGSCSPYSVPGIVCHKEVDQPAHADDRITLQKLPA</sequence>
<dbReference type="EMBL" id="CABVPY010000038">
    <property type="protein sequence ID" value="VWC05746.1"/>
    <property type="molecule type" value="Genomic_DNA"/>
</dbReference>
<feature type="region of interest" description="Disordered" evidence="1">
    <location>
        <begin position="1"/>
        <end position="33"/>
    </location>
</feature>
<proteinExistence type="predicted"/>
<evidence type="ECO:0000313" key="2">
    <source>
        <dbReference type="EMBL" id="VWC05746.1"/>
    </source>
</evidence>
<organism evidence="2 3">
    <name type="scientific">Burkholderia lata (strain ATCC 17760 / DSM 23089 / LMG 22485 / NCIMB 9086 / R18194 / 383)</name>
    <dbReference type="NCBI Taxonomy" id="482957"/>
    <lineage>
        <taxon>Bacteria</taxon>
        <taxon>Pseudomonadati</taxon>
        <taxon>Pseudomonadota</taxon>
        <taxon>Betaproteobacteria</taxon>
        <taxon>Burkholderiales</taxon>
        <taxon>Burkholderiaceae</taxon>
        <taxon>Burkholderia</taxon>
        <taxon>Burkholderia cepacia complex</taxon>
    </lineage>
</organism>
<protein>
    <submittedName>
        <fullName evidence="2">Uncharacterized protein</fullName>
    </submittedName>
</protein>
<accession>A0A6P2PF45</accession>
<gene>
    <name evidence="2" type="ORF">BLA6863_05095</name>
</gene>
<evidence type="ECO:0000256" key="1">
    <source>
        <dbReference type="SAM" id="MobiDB-lite"/>
    </source>
</evidence>
<name>A0A6P2PF45_BURL3</name>
<reference evidence="2 3" key="1">
    <citation type="submission" date="2019-09" db="EMBL/GenBank/DDBJ databases">
        <authorList>
            <person name="Depoorter E."/>
        </authorList>
    </citation>
    <scope>NUCLEOTIDE SEQUENCE [LARGE SCALE GENOMIC DNA]</scope>
    <source>
        <strain evidence="2">LMG 6863</strain>
    </source>
</reference>
<dbReference type="Proteomes" id="UP000494170">
    <property type="component" value="Unassembled WGS sequence"/>
</dbReference>